<dbReference type="Proteomes" id="UP000765509">
    <property type="component" value="Unassembled WGS sequence"/>
</dbReference>
<organism evidence="2 3">
    <name type="scientific">Austropuccinia psidii MF-1</name>
    <dbReference type="NCBI Taxonomy" id="1389203"/>
    <lineage>
        <taxon>Eukaryota</taxon>
        <taxon>Fungi</taxon>
        <taxon>Dikarya</taxon>
        <taxon>Basidiomycota</taxon>
        <taxon>Pucciniomycotina</taxon>
        <taxon>Pucciniomycetes</taxon>
        <taxon>Pucciniales</taxon>
        <taxon>Sphaerophragmiaceae</taxon>
        <taxon>Austropuccinia</taxon>
    </lineage>
</organism>
<evidence type="ECO:0000313" key="2">
    <source>
        <dbReference type="EMBL" id="MBW0590908.1"/>
    </source>
</evidence>
<reference evidence="2" key="1">
    <citation type="submission" date="2021-03" db="EMBL/GenBank/DDBJ databases">
        <title>Draft genome sequence of rust myrtle Austropuccinia psidii MF-1, a brazilian biotype.</title>
        <authorList>
            <person name="Quecine M.C."/>
            <person name="Pachon D.M.R."/>
            <person name="Bonatelli M.L."/>
            <person name="Correr F.H."/>
            <person name="Franceschini L.M."/>
            <person name="Leite T.F."/>
            <person name="Margarido G.R.A."/>
            <person name="Almeida C.A."/>
            <person name="Ferrarezi J.A."/>
            <person name="Labate C.A."/>
        </authorList>
    </citation>
    <scope>NUCLEOTIDE SEQUENCE</scope>
    <source>
        <strain evidence="2">MF-1</strain>
    </source>
</reference>
<protein>
    <submittedName>
        <fullName evidence="2">Uncharacterized protein</fullName>
    </submittedName>
</protein>
<feature type="compositionally biased region" description="Polar residues" evidence="1">
    <location>
        <begin position="78"/>
        <end position="93"/>
    </location>
</feature>
<feature type="region of interest" description="Disordered" evidence="1">
    <location>
        <begin position="183"/>
        <end position="228"/>
    </location>
</feature>
<name>A0A9Q3KZ13_9BASI</name>
<feature type="compositionally biased region" description="Basic and acidic residues" evidence="1">
    <location>
        <begin position="117"/>
        <end position="128"/>
    </location>
</feature>
<feature type="non-terminal residue" evidence="2">
    <location>
        <position position="372"/>
    </location>
</feature>
<sequence>FEDNPTEDKQATVEKLVEDTWPSPPTSIVTNKKKAKKLDFPGPTIQDSEGSQYSIQSDGAGLRGRTDSSKGKRKGNIPSRTESTQESALSQRQVPEMPMISEPELELSLSNSKRYKPHSEGSDRHLHEPVQTVLHGVQGQRLGNVAPNTPRSDELLAHPQKVPQGGGNSEILQWMESTIIQASNQEDQGVPCQKERGKQGRSPSSFYQQASSQPTSPRREEEQEKELEETIFPKLQDPKNPKRCHGQCLQHGQNLDGIQRQRGAKNETTPFLKEITLSPDVVNTLTELKNSILPLKDIKNSLLSFQEINNSLSSLTKLVVQNKKEIDNIKFMIENNKPKVLIDNTQKLIQGQQELYKYISDIKEKTLTINYD</sequence>
<evidence type="ECO:0000313" key="3">
    <source>
        <dbReference type="Proteomes" id="UP000765509"/>
    </source>
</evidence>
<feature type="compositionally biased region" description="Basic and acidic residues" evidence="1">
    <location>
        <begin position="1"/>
        <end position="18"/>
    </location>
</feature>
<dbReference type="EMBL" id="AVOT02140582">
    <property type="protein sequence ID" value="MBW0590908.1"/>
    <property type="molecule type" value="Genomic_DNA"/>
</dbReference>
<feature type="compositionally biased region" description="Polar residues" evidence="1">
    <location>
        <begin position="201"/>
        <end position="216"/>
    </location>
</feature>
<dbReference type="AlphaFoldDB" id="A0A9Q3KZ13"/>
<keyword evidence="3" id="KW-1185">Reference proteome</keyword>
<feature type="non-terminal residue" evidence="2">
    <location>
        <position position="1"/>
    </location>
</feature>
<accession>A0A9Q3KZ13</accession>
<proteinExistence type="predicted"/>
<evidence type="ECO:0000256" key="1">
    <source>
        <dbReference type="SAM" id="MobiDB-lite"/>
    </source>
</evidence>
<gene>
    <name evidence="2" type="ORF">O181_130623</name>
</gene>
<feature type="region of interest" description="Disordered" evidence="1">
    <location>
        <begin position="1"/>
        <end position="168"/>
    </location>
</feature>
<feature type="compositionally biased region" description="Polar residues" evidence="1">
    <location>
        <begin position="45"/>
        <end position="57"/>
    </location>
</feature>
<comment type="caution">
    <text evidence="2">The sequence shown here is derived from an EMBL/GenBank/DDBJ whole genome shotgun (WGS) entry which is preliminary data.</text>
</comment>